<dbReference type="AlphaFoldDB" id="A0A059CFH3"/>
<dbReference type="GO" id="GO:0008097">
    <property type="term" value="F:5S rRNA binding"/>
    <property type="evidence" value="ECO:0000318"/>
    <property type="project" value="GO_Central"/>
</dbReference>
<evidence type="ECO:0000256" key="1">
    <source>
        <dbReference type="ARBA" id="ARBA00007116"/>
    </source>
</evidence>
<evidence type="ECO:0000256" key="2">
    <source>
        <dbReference type="ARBA" id="ARBA00022980"/>
    </source>
</evidence>
<evidence type="ECO:0000313" key="4">
    <source>
        <dbReference type="EMBL" id="KCW77127.1"/>
    </source>
</evidence>
<comment type="similarity">
    <text evidence="1">Belongs to the universal ribosomal protein uL18 family.</text>
</comment>
<dbReference type="PANTHER" id="PTHR12899">
    <property type="entry name" value="39S RIBOSOMAL PROTEIN L18, MITOCHONDRIAL"/>
    <property type="match status" value="1"/>
</dbReference>
<dbReference type="EMBL" id="KK198756">
    <property type="protein sequence ID" value="KCW77127.1"/>
    <property type="molecule type" value="Genomic_DNA"/>
</dbReference>
<accession>A0A059CFH3</accession>
<dbReference type="GO" id="GO:0003735">
    <property type="term" value="F:structural constituent of ribosome"/>
    <property type="evidence" value="ECO:0007669"/>
    <property type="project" value="InterPro"/>
</dbReference>
<gene>
    <name evidence="4" type="ORF">EUGRSUZ_D01469</name>
</gene>
<evidence type="ECO:0000256" key="3">
    <source>
        <dbReference type="ARBA" id="ARBA00023274"/>
    </source>
</evidence>
<proteinExistence type="inferred from homology"/>
<dbReference type="PANTHER" id="PTHR12899:SF5">
    <property type="entry name" value="RIBOSOMAL L18P_L5E FAMILY PROTEIN"/>
    <property type="match status" value="1"/>
</dbReference>
<dbReference type="InParanoid" id="A0A059CFH3"/>
<dbReference type="Gramene" id="KCW77127">
    <property type="protein sequence ID" value="KCW77127"/>
    <property type="gene ID" value="EUGRSUZ_D01469"/>
</dbReference>
<reference evidence="4" key="1">
    <citation type="submission" date="2013-07" db="EMBL/GenBank/DDBJ databases">
        <title>The genome of Eucalyptus grandis.</title>
        <authorList>
            <person name="Schmutz J."/>
            <person name="Hayes R."/>
            <person name="Myburg A."/>
            <person name="Tuskan G."/>
            <person name="Grattapaglia D."/>
            <person name="Rokhsar D.S."/>
        </authorList>
    </citation>
    <scope>NUCLEOTIDE SEQUENCE</scope>
    <source>
        <tissue evidence="4">Leaf extractions</tissue>
    </source>
</reference>
<sequence>MFVSFEYHDQYNQSGCFYLLESVFCSKVSEQAFCNLFFTSALVHGVNASRHGIFVPTCGIHGGQPHIAPRSFLGVEDYFDDDNSRTNYYRKGKKSRTPNMHVSFKQRTIAYMEPFMLDVFISNRFVSTSRAPRIARKWVAVVGANSKDIKAVVKREPDVYAASYTPGDREKFEGKIRTVVQSLIDIDIKIYLD</sequence>
<keyword evidence="2" id="KW-0689">Ribosomal protein</keyword>
<name>A0A059CFH3_EUCGR</name>
<dbReference type="GO" id="GO:1990904">
    <property type="term" value="C:ribonucleoprotein complex"/>
    <property type="evidence" value="ECO:0007669"/>
    <property type="project" value="UniProtKB-KW"/>
</dbReference>
<protein>
    <submittedName>
        <fullName evidence="4">Uncharacterized protein</fullName>
    </submittedName>
</protein>
<dbReference type="GO" id="GO:0006412">
    <property type="term" value="P:translation"/>
    <property type="evidence" value="ECO:0007669"/>
    <property type="project" value="InterPro"/>
</dbReference>
<keyword evidence="3" id="KW-0687">Ribonucleoprotein</keyword>
<organism evidence="4">
    <name type="scientific">Eucalyptus grandis</name>
    <name type="common">Flooded gum</name>
    <dbReference type="NCBI Taxonomy" id="71139"/>
    <lineage>
        <taxon>Eukaryota</taxon>
        <taxon>Viridiplantae</taxon>
        <taxon>Streptophyta</taxon>
        <taxon>Embryophyta</taxon>
        <taxon>Tracheophyta</taxon>
        <taxon>Spermatophyta</taxon>
        <taxon>Magnoliopsida</taxon>
        <taxon>eudicotyledons</taxon>
        <taxon>Gunneridae</taxon>
        <taxon>Pentapetalae</taxon>
        <taxon>rosids</taxon>
        <taxon>malvids</taxon>
        <taxon>Myrtales</taxon>
        <taxon>Myrtaceae</taxon>
        <taxon>Myrtoideae</taxon>
        <taxon>Eucalypteae</taxon>
        <taxon>Eucalyptus</taxon>
    </lineage>
</organism>
<dbReference type="GO" id="GO:0005840">
    <property type="term" value="C:ribosome"/>
    <property type="evidence" value="ECO:0007669"/>
    <property type="project" value="UniProtKB-KW"/>
</dbReference>
<dbReference type="STRING" id="71139.A0A059CFH3"/>
<dbReference type="InterPro" id="IPR005484">
    <property type="entry name" value="Ribosomal_uL18_bac/plant/anim"/>
</dbReference>